<dbReference type="HOGENOM" id="CLU_3359776_0_0_1"/>
<dbReference type="VEuPathDB" id="FungiDB:FOZG_18255"/>
<gene>
    <name evidence="1" type="ORF">FOZG_18255</name>
</gene>
<dbReference type="Proteomes" id="UP000030766">
    <property type="component" value="Unassembled WGS sequence"/>
</dbReference>
<organism evidence="1">
    <name type="scientific">Fusarium oxysporum Fo47</name>
    <dbReference type="NCBI Taxonomy" id="660027"/>
    <lineage>
        <taxon>Eukaryota</taxon>
        <taxon>Fungi</taxon>
        <taxon>Dikarya</taxon>
        <taxon>Ascomycota</taxon>
        <taxon>Pezizomycotina</taxon>
        <taxon>Sordariomycetes</taxon>
        <taxon>Hypocreomycetidae</taxon>
        <taxon>Hypocreales</taxon>
        <taxon>Nectriaceae</taxon>
        <taxon>Fusarium</taxon>
        <taxon>Fusarium oxysporum species complex</taxon>
    </lineage>
</organism>
<sequence length="36" mass="4281">MPYQDLSVDRTSCMISSSQMHRTKRFRISNRQEGAY</sequence>
<protein>
    <submittedName>
        <fullName evidence="1">Uncharacterized protein</fullName>
    </submittedName>
</protein>
<reference evidence="1" key="1">
    <citation type="submission" date="2011-06" db="EMBL/GenBank/DDBJ databases">
        <title>The Genome Sequence of Fusarium oxysporum Fo47.</title>
        <authorList>
            <consortium name="The Broad Institute Genome Sequencing Platform"/>
            <person name="Ma L.-J."/>
            <person name="Gale L.R."/>
            <person name="Schwartz D.C."/>
            <person name="Zhou S."/>
            <person name="Corby-Kistler H."/>
            <person name="Young S.K."/>
            <person name="Zeng Q."/>
            <person name="Gargeya S."/>
            <person name="Fitzgerald M."/>
            <person name="Haas B."/>
            <person name="Abouelleil A."/>
            <person name="Alvarado L."/>
            <person name="Arachchi H.M."/>
            <person name="Berlin A."/>
            <person name="Brown A."/>
            <person name="Chapman S.B."/>
            <person name="Chen Z."/>
            <person name="Dunbar C."/>
            <person name="Freedman E."/>
            <person name="Gearin G."/>
            <person name="Gellesch M."/>
            <person name="Goldberg J."/>
            <person name="Griggs A."/>
            <person name="Gujja S."/>
            <person name="Heiman D."/>
            <person name="Howarth C."/>
            <person name="Larson L."/>
            <person name="Lui A."/>
            <person name="MacDonald P.J.P."/>
            <person name="Mehta T."/>
            <person name="Montmayeur A."/>
            <person name="Murphy C."/>
            <person name="Neiman D."/>
            <person name="Pearson M."/>
            <person name="Priest M."/>
            <person name="Roberts A."/>
            <person name="Saif S."/>
            <person name="Shea T."/>
            <person name="Shenoy N."/>
            <person name="Sisk P."/>
            <person name="Stolte C."/>
            <person name="Sykes S."/>
            <person name="Wortman J."/>
            <person name="Nusbaum C."/>
            <person name="Birren B."/>
        </authorList>
    </citation>
    <scope>NUCLEOTIDE SEQUENCE [LARGE SCALE GENOMIC DNA]</scope>
    <source>
        <strain evidence="1">Fo47</strain>
    </source>
</reference>
<dbReference type="EMBL" id="JH717940">
    <property type="protein sequence ID" value="EWZ28029.1"/>
    <property type="molecule type" value="Genomic_DNA"/>
</dbReference>
<proteinExistence type="predicted"/>
<name>W9JC37_FUSOX</name>
<accession>W9JC37</accession>
<evidence type="ECO:0000313" key="1">
    <source>
        <dbReference type="EMBL" id="EWZ28029.1"/>
    </source>
</evidence>
<reference evidence="1" key="2">
    <citation type="submission" date="2012-06" db="EMBL/GenBank/DDBJ databases">
        <title>Annotation of the Genome Sequence of Fusarium oxysporum Fo47.</title>
        <authorList>
            <consortium name="The Broad Institute Genomics Platform"/>
            <person name="Ma L.-J."/>
            <person name="Corby-Kistler H."/>
            <person name="Broz K."/>
            <person name="Gale L.R."/>
            <person name="Jonkers W."/>
            <person name="O'Donnell K."/>
            <person name="Ploetz R."/>
            <person name="Steinberg C."/>
            <person name="Schwartz D.C."/>
            <person name="VanEtten H."/>
            <person name="Zhou S."/>
            <person name="Young S.K."/>
            <person name="Zeng Q."/>
            <person name="Gargeya S."/>
            <person name="Fitzgerald M."/>
            <person name="Abouelleil A."/>
            <person name="Alvarado L."/>
            <person name="Chapman S.B."/>
            <person name="Gainer-Dewar J."/>
            <person name="Goldberg J."/>
            <person name="Griggs A."/>
            <person name="Gujja S."/>
            <person name="Hansen M."/>
            <person name="Howarth C."/>
            <person name="Imamovic A."/>
            <person name="Ireland A."/>
            <person name="Larimer J."/>
            <person name="McCowan C."/>
            <person name="Murphy C."/>
            <person name="Pearson M."/>
            <person name="Poon T.W."/>
            <person name="Priest M."/>
            <person name="Roberts A."/>
            <person name="Saif S."/>
            <person name="Shea T."/>
            <person name="Sykes S."/>
            <person name="Wortman J."/>
            <person name="Nusbaum C."/>
            <person name="Birren B."/>
        </authorList>
    </citation>
    <scope>NUCLEOTIDE SEQUENCE</scope>
    <source>
        <strain evidence="1">Fo47</strain>
    </source>
</reference>
<dbReference type="AlphaFoldDB" id="W9JC37"/>